<sequence length="396" mass="44625">MNIRCRNASDDIFQIYAGLPLGCDTEAPILVAPDWNLPFEIMCDASDYAVRILQRSQETNTDTGTDRVHKSRKFIAKVHLSTRGDRYREAFPTATSLDAGQDRENIPKTSDMPHESFPRVTSLGGDEEIEIIENQAIEGQDPTLEDAQKPREGVQEDAPNRGGIDQGEVNVFKGDAEKDSSRSTDKGSESTGDLANVLSSMGAANILASGEKIPLAEVLTTARDTTPYTRRLRASREVVIRSTSPIPICIPSVGKEDKRKRKEIMTEPEKPAKAKVQEQMSLQLARELQENYFARIKKYQAQQQRLASKSERRKFYTSVLRSHVGWKTKDLRGMTFDQLEEKFIPVWESIQDFVPMDSKKESESLKRSGILLEKVKAKRLKTSDVSAQEQQEMKSR</sequence>
<feature type="region of interest" description="Disordered" evidence="1">
    <location>
        <begin position="134"/>
        <end position="193"/>
    </location>
</feature>
<organism evidence="2 3">
    <name type="scientific">Tanacetum coccineum</name>
    <dbReference type="NCBI Taxonomy" id="301880"/>
    <lineage>
        <taxon>Eukaryota</taxon>
        <taxon>Viridiplantae</taxon>
        <taxon>Streptophyta</taxon>
        <taxon>Embryophyta</taxon>
        <taxon>Tracheophyta</taxon>
        <taxon>Spermatophyta</taxon>
        <taxon>Magnoliopsida</taxon>
        <taxon>eudicotyledons</taxon>
        <taxon>Gunneridae</taxon>
        <taxon>Pentapetalae</taxon>
        <taxon>asterids</taxon>
        <taxon>campanulids</taxon>
        <taxon>Asterales</taxon>
        <taxon>Asteraceae</taxon>
        <taxon>Asteroideae</taxon>
        <taxon>Anthemideae</taxon>
        <taxon>Anthemidinae</taxon>
        <taxon>Tanacetum</taxon>
    </lineage>
</organism>
<accession>A0ABQ5J518</accession>
<feature type="region of interest" description="Disordered" evidence="1">
    <location>
        <begin position="87"/>
        <end position="121"/>
    </location>
</feature>
<dbReference type="EMBL" id="BQNB010021467">
    <property type="protein sequence ID" value="GJU06703.1"/>
    <property type="molecule type" value="Genomic_DNA"/>
</dbReference>
<comment type="caution">
    <text evidence="2">The sequence shown here is derived from an EMBL/GenBank/DDBJ whole genome shotgun (WGS) entry which is preliminary data.</text>
</comment>
<reference evidence="2" key="1">
    <citation type="journal article" date="2022" name="Int. J. Mol. Sci.">
        <title>Draft Genome of Tanacetum Coccineum: Genomic Comparison of Closely Related Tanacetum-Family Plants.</title>
        <authorList>
            <person name="Yamashiro T."/>
            <person name="Shiraishi A."/>
            <person name="Nakayama K."/>
            <person name="Satake H."/>
        </authorList>
    </citation>
    <scope>NUCLEOTIDE SEQUENCE</scope>
</reference>
<keyword evidence="3" id="KW-1185">Reference proteome</keyword>
<evidence type="ECO:0008006" key="4">
    <source>
        <dbReference type="Google" id="ProtNLM"/>
    </source>
</evidence>
<evidence type="ECO:0000313" key="2">
    <source>
        <dbReference type="EMBL" id="GJU06703.1"/>
    </source>
</evidence>
<gene>
    <name evidence="2" type="ORF">Tco_1123133</name>
</gene>
<name>A0ABQ5J518_9ASTR</name>
<feature type="compositionally biased region" description="Basic and acidic residues" evidence="1">
    <location>
        <begin position="100"/>
        <end position="117"/>
    </location>
</feature>
<protein>
    <recommendedName>
        <fullName evidence="4">Reverse transcriptase/retrotransposon-derived protein RNase H-like domain-containing protein</fullName>
    </recommendedName>
</protein>
<evidence type="ECO:0000256" key="1">
    <source>
        <dbReference type="SAM" id="MobiDB-lite"/>
    </source>
</evidence>
<feature type="compositionally biased region" description="Basic and acidic residues" evidence="1">
    <location>
        <begin position="174"/>
        <end position="188"/>
    </location>
</feature>
<reference evidence="2" key="2">
    <citation type="submission" date="2022-01" db="EMBL/GenBank/DDBJ databases">
        <authorList>
            <person name="Yamashiro T."/>
            <person name="Shiraishi A."/>
            <person name="Satake H."/>
            <person name="Nakayama K."/>
        </authorList>
    </citation>
    <scope>NUCLEOTIDE SEQUENCE</scope>
</reference>
<dbReference type="Proteomes" id="UP001151760">
    <property type="component" value="Unassembled WGS sequence"/>
</dbReference>
<evidence type="ECO:0000313" key="3">
    <source>
        <dbReference type="Proteomes" id="UP001151760"/>
    </source>
</evidence>
<proteinExistence type="predicted"/>